<evidence type="ECO:0000313" key="3">
    <source>
        <dbReference type="EMBL" id="GBB98786.1"/>
    </source>
</evidence>
<name>A0A2Z6S3A1_9GLOM</name>
<organism evidence="3 4">
    <name type="scientific">Rhizophagus clarus</name>
    <dbReference type="NCBI Taxonomy" id="94130"/>
    <lineage>
        <taxon>Eukaryota</taxon>
        <taxon>Fungi</taxon>
        <taxon>Fungi incertae sedis</taxon>
        <taxon>Mucoromycota</taxon>
        <taxon>Glomeromycotina</taxon>
        <taxon>Glomeromycetes</taxon>
        <taxon>Glomerales</taxon>
        <taxon>Glomeraceae</taxon>
        <taxon>Rhizophagus</taxon>
    </lineage>
</organism>
<feature type="region of interest" description="Disordered" evidence="2">
    <location>
        <begin position="388"/>
        <end position="408"/>
    </location>
</feature>
<proteinExistence type="predicted"/>
<evidence type="ECO:0000256" key="2">
    <source>
        <dbReference type="SAM" id="MobiDB-lite"/>
    </source>
</evidence>
<dbReference type="AlphaFoldDB" id="A0A2Z6S3A1"/>
<evidence type="ECO:0000256" key="1">
    <source>
        <dbReference type="SAM" id="Coils"/>
    </source>
</evidence>
<comment type="caution">
    <text evidence="3">The sequence shown here is derived from an EMBL/GenBank/DDBJ whole genome shotgun (WGS) entry which is preliminary data.</text>
</comment>
<evidence type="ECO:0008006" key="5">
    <source>
        <dbReference type="Google" id="ProtNLM"/>
    </source>
</evidence>
<evidence type="ECO:0000313" key="4">
    <source>
        <dbReference type="Proteomes" id="UP000247702"/>
    </source>
</evidence>
<keyword evidence="1" id="KW-0175">Coiled coil</keyword>
<sequence>MVFKDEQPVQNFFTKEIYSLKIENWVCRILPADHTHAEHDKRSKFGYKITGLPMNTQLGNLYPILTRINAQTCTFAPTNNRQLQKLAYVYVKEKDYKEQIFRIKCFNTIIYVFSQTIRLSCMICRDPTHKYTACPNKKRIIRMDQNKHQNFKQPAPSNQLSIYTPHISDNSSKINRLEQEINALKTQLKTLAEENTSLKKELKLVKDSITTNTKELLYMKEQLNHVNTKSDIMIQKLEEISLHHTTSLSQIVREDHTNSMNIVNTSYPTTTNKPTSHTNNNIPAERQRKIQIVTLPNYNILKPPFLAKVIHTDHEGTSKIPSNAPSKIDTYINIKTKIKKFTKKVKNKIPKKSFNKHESLIQNPDITLSYHTASDNTTNPFTNGKYHPHTSKTHKNKNKNFHKNKSSSHIKNRIITPTHFLNVQSPRPINNADDLMTLDTINDSQDEHFNDYVKIGAINIHMGFNNKLDTIIKYFIYYNYNILIIMETDVIKHFNSSPSATHIVNRIDYIFASSNFLPHTYHAFTHNINEHQFFYTDHKLVGCLINKFFFTTKPVTLIYKKLDDVPSPDKINYQNITAQTWNDYEQHSEVIFNTPLPNINSQEDLDQSWSHFVNMVDDLKSILPKKNSPQNPYSALLKLRQAYNKVFKLQRLLQTFNGKRIIHTCNILLTKSNTHDTSHPTYTKINDIENTHWNTYWGSHWTPYYRFLLNIKKAQATNPTISSFIIPKCITLDNFETTKKYLKQFLQILRFNYNITKNEITKNNIEYFVEARNNNLTDNQSKMLYSIFNRQPRKIKLTKLQYTDKNNVIAFTTDPNKIEALTRQHFQSYASSPHSVYYTLPNNLPSPWNEIYSPR</sequence>
<reference evidence="3 4" key="1">
    <citation type="submission" date="2017-11" db="EMBL/GenBank/DDBJ databases">
        <title>The genome of Rhizophagus clarus HR1 reveals common genetic basis of auxotrophy among arbuscular mycorrhizal fungi.</title>
        <authorList>
            <person name="Kobayashi Y."/>
        </authorList>
    </citation>
    <scope>NUCLEOTIDE SEQUENCE [LARGE SCALE GENOMIC DNA]</scope>
    <source>
        <strain evidence="3 4">HR1</strain>
    </source>
</reference>
<feature type="coiled-coil region" evidence="1">
    <location>
        <begin position="167"/>
        <end position="208"/>
    </location>
</feature>
<dbReference type="Proteomes" id="UP000247702">
    <property type="component" value="Unassembled WGS sequence"/>
</dbReference>
<keyword evidence="4" id="KW-1185">Reference proteome</keyword>
<accession>A0A2Z6S3A1</accession>
<dbReference type="EMBL" id="BEXD01002580">
    <property type="protein sequence ID" value="GBB98786.1"/>
    <property type="molecule type" value="Genomic_DNA"/>
</dbReference>
<protein>
    <recommendedName>
        <fullName evidence="5">Endonuclease/exonuclease/phosphatase domain-containing protein</fullName>
    </recommendedName>
</protein>
<gene>
    <name evidence="3" type="ORF">RclHR1_03320012</name>
</gene>